<evidence type="ECO:0000313" key="3">
    <source>
        <dbReference type="Proteomes" id="UP001302676"/>
    </source>
</evidence>
<name>A0AAN6V6L4_9PEZI</name>
<dbReference type="Proteomes" id="UP001302676">
    <property type="component" value="Unassembled WGS sequence"/>
</dbReference>
<proteinExistence type="predicted"/>
<keyword evidence="3" id="KW-1185">Reference proteome</keyword>
<gene>
    <name evidence="2" type="ORF">C8A04DRAFT_10667</name>
</gene>
<sequence length="370" mass="42900">MKLTPIKVKGKLAHKKTWKPPEKPAAQASKKRQSKKRQRDADGDDIPQPLQRRFKSSKPAAAIEELPTEILERIIIMSRNLNFLRSSLRIGYRFSSRSFMSELLVAAFEPTWEMWLGYPKSDAILRCTRERVRFNNRMLEAVNYPLLKPESVPGDPDFQSSVLACTWVNTAVILEAQQKWYRKNGGPGDLPRHLDSPIPPSVRPSLGNVDDVDLLFQRDWDEFKASCGIILSVEIKGLSPSIVQPTTLSWRPRYMELHPLIKIPERLITGPFDWEVAKTTFWLVRGGVTTKLDQAWSWEVTKRGFDIIITLSDKELMVTLLLLWAELECFRNWPPFLWKSVLEEAVAQLDYAYHDDDRNFWRALSLLRRR</sequence>
<organism evidence="2 3">
    <name type="scientific">Dichotomopilus funicola</name>
    <dbReference type="NCBI Taxonomy" id="1934379"/>
    <lineage>
        <taxon>Eukaryota</taxon>
        <taxon>Fungi</taxon>
        <taxon>Dikarya</taxon>
        <taxon>Ascomycota</taxon>
        <taxon>Pezizomycotina</taxon>
        <taxon>Sordariomycetes</taxon>
        <taxon>Sordariomycetidae</taxon>
        <taxon>Sordariales</taxon>
        <taxon>Chaetomiaceae</taxon>
        <taxon>Dichotomopilus</taxon>
    </lineage>
</organism>
<dbReference type="RefSeq" id="XP_062638702.1">
    <property type="nucleotide sequence ID" value="XM_062776671.1"/>
</dbReference>
<protein>
    <submittedName>
        <fullName evidence="2">Uncharacterized protein</fullName>
    </submittedName>
</protein>
<feature type="compositionally biased region" description="Basic residues" evidence="1">
    <location>
        <begin position="8"/>
        <end position="18"/>
    </location>
</feature>
<dbReference type="AlphaFoldDB" id="A0AAN6V6L4"/>
<feature type="region of interest" description="Disordered" evidence="1">
    <location>
        <begin position="1"/>
        <end position="59"/>
    </location>
</feature>
<evidence type="ECO:0000256" key="1">
    <source>
        <dbReference type="SAM" id="MobiDB-lite"/>
    </source>
</evidence>
<reference evidence="2" key="2">
    <citation type="submission" date="2023-05" db="EMBL/GenBank/DDBJ databases">
        <authorList>
            <consortium name="Lawrence Berkeley National Laboratory"/>
            <person name="Steindorff A."/>
            <person name="Hensen N."/>
            <person name="Bonometti L."/>
            <person name="Westerberg I."/>
            <person name="Brannstrom I.O."/>
            <person name="Guillou S."/>
            <person name="Cros-Aarteil S."/>
            <person name="Calhoun S."/>
            <person name="Haridas S."/>
            <person name="Kuo A."/>
            <person name="Mondo S."/>
            <person name="Pangilinan J."/>
            <person name="Riley R."/>
            <person name="Labutti K."/>
            <person name="Andreopoulos B."/>
            <person name="Lipzen A."/>
            <person name="Chen C."/>
            <person name="Yanf M."/>
            <person name="Daum C."/>
            <person name="Ng V."/>
            <person name="Clum A."/>
            <person name="Ohm R."/>
            <person name="Martin F."/>
            <person name="Silar P."/>
            <person name="Natvig D."/>
            <person name="Lalanne C."/>
            <person name="Gautier V."/>
            <person name="Ament-Velasquez S.L."/>
            <person name="Kruys A."/>
            <person name="Hutchinson M.I."/>
            <person name="Powell A.J."/>
            <person name="Barry K."/>
            <person name="Miller A.N."/>
            <person name="Grigoriev I.V."/>
            <person name="Debuchy R."/>
            <person name="Gladieux P."/>
            <person name="Thoren M.H."/>
            <person name="Johannesson H."/>
        </authorList>
    </citation>
    <scope>NUCLEOTIDE SEQUENCE</scope>
    <source>
        <strain evidence="2">CBS 141.50</strain>
    </source>
</reference>
<accession>A0AAN6V6L4</accession>
<dbReference type="EMBL" id="MU853569">
    <property type="protein sequence ID" value="KAK4145331.1"/>
    <property type="molecule type" value="Genomic_DNA"/>
</dbReference>
<dbReference type="GeneID" id="87813284"/>
<reference evidence="2" key="1">
    <citation type="journal article" date="2023" name="Mol. Phylogenet. Evol.">
        <title>Genome-scale phylogeny and comparative genomics of the fungal order Sordariales.</title>
        <authorList>
            <person name="Hensen N."/>
            <person name="Bonometti L."/>
            <person name="Westerberg I."/>
            <person name="Brannstrom I.O."/>
            <person name="Guillou S."/>
            <person name="Cros-Aarteil S."/>
            <person name="Calhoun S."/>
            <person name="Haridas S."/>
            <person name="Kuo A."/>
            <person name="Mondo S."/>
            <person name="Pangilinan J."/>
            <person name="Riley R."/>
            <person name="LaButti K."/>
            <person name="Andreopoulos B."/>
            <person name="Lipzen A."/>
            <person name="Chen C."/>
            <person name="Yan M."/>
            <person name="Daum C."/>
            <person name="Ng V."/>
            <person name="Clum A."/>
            <person name="Steindorff A."/>
            <person name="Ohm R.A."/>
            <person name="Martin F."/>
            <person name="Silar P."/>
            <person name="Natvig D.O."/>
            <person name="Lalanne C."/>
            <person name="Gautier V."/>
            <person name="Ament-Velasquez S.L."/>
            <person name="Kruys A."/>
            <person name="Hutchinson M.I."/>
            <person name="Powell A.J."/>
            <person name="Barry K."/>
            <person name="Miller A.N."/>
            <person name="Grigoriev I.V."/>
            <person name="Debuchy R."/>
            <person name="Gladieux P."/>
            <person name="Hiltunen Thoren M."/>
            <person name="Johannesson H."/>
        </authorList>
    </citation>
    <scope>NUCLEOTIDE SEQUENCE</scope>
    <source>
        <strain evidence="2">CBS 141.50</strain>
    </source>
</reference>
<feature type="compositionally biased region" description="Basic residues" evidence="1">
    <location>
        <begin position="29"/>
        <end position="38"/>
    </location>
</feature>
<evidence type="ECO:0000313" key="2">
    <source>
        <dbReference type="EMBL" id="KAK4145331.1"/>
    </source>
</evidence>
<comment type="caution">
    <text evidence="2">The sequence shown here is derived from an EMBL/GenBank/DDBJ whole genome shotgun (WGS) entry which is preliminary data.</text>
</comment>